<dbReference type="AlphaFoldDB" id="A0A561QAX4"/>
<feature type="region of interest" description="Disordered" evidence="1">
    <location>
        <begin position="115"/>
        <end position="163"/>
    </location>
</feature>
<protein>
    <submittedName>
        <fullName evidence="2">Uncharacterized protein</fullName>
    </submittedName>
</protein>
<keyword evidence="3" id="KW-1185">Reference proteome</keyword>
<name>A0A561QAX4_9HYPH</name>
<accession>A0A561QAX4</accession>
<dbReference type="EMBL" id="VIWP01000011">
    <property type="protein sequence ID" value="TWF47513.1"/>
    <property type="molecule type" value="Genomic_DNA"/>
</dbReference>
<sequence>MKQPKRNFVIEYKSGRRRSVNAQSSSIWGNLDLKSVAQAVETDMPKPVIGIDGAVDSPSSRSARDIVAEANAPPSVASPADGDDAVAGVAPGTLVENDALVDSEETIVANDAIGSAEGDATGEAARSEPGGSERIRRRVRKTNARRERQPVKPKSARTKLVSMSEADKELADLFQLEEENRQLRRLLVVKLRKDNDWLRDRLRSA</sequence>
<dbReference type="Proteomes" id="UP000320653">
    <property type="component" value="Unassembled WGS sequence"/>
</dbReference>
<proteinExistence type="predicted"/>
<gene>
    <name evidence="2" type="ORF">FHW37_11113</name>
</gene>
<dbReference type="RefSeq" id="WP_145642266.1">
    <property type="nucleotide sequence ID" value="NZ_VIWP01000011.1"/>
</dbReference>
<evidence type="ECO:0000256" key="1">
    <source>
        <dbReference type="SAM" id="MobiDB-lite"/>
    </source>
</evidence>
<evidence type="ECO:0000313" key="2">
    <source>
        <dbReference type="EMBL" id="TWF47513.1"/>
    </source>
</evidence>
<dbReference type="OrthoDB" id="8454019at2"/>
<reference evidence="2 3" key="1">
    <citation type="submission" date="2019-06" db="EMBL/GenBank/DDBJ databases">
        <title>Sorghum-associated microbial communities from plants grown in Nebraska, USA.</title>
        <authorList>
            <person name="Schachtman D."/>
        </authorList>
    </citation>
    <scope>NUCLEOTIDE SEQUENCE [LARGE SCALE GENOMIC DNA]</scope>
    <source>
        <strain evidence="2 3">1225</strain>
    </source>
</reference>
<evidence type="ECO:0000313" key="3">
    <source>
        <dbReference type="Proteomes" id="UP000320653"/>
    </source>
</evidence>
<comment type="caution">
    <text evidence="2">The sequence shown here is derived from an EMBL/GenBank/DDBJ whole genome shotgun (WGS) entry which is preliminary data.</text>
</comment>
<organism evidence="2 3">
    <name type="scientific">Neorhizobium alkalisoli</name>
    <dbReference type="NCBI Taxonomy" id="528178"/>
    <lineage>
        <taxon>Bacteria</taxon>
        <taxon>Pseudomonadati</taxon>
        <taxon>Pseudomonadota</taxon>
        <taxon>Alphaproteobacteria</taxon>
        <taxon>Hyphomicrobiales</taxon>
        <taxon>Rhizobiaceae</taxon>
        <taxon>Rhizobium/Agrobacterium group</taxon>
        <taxon>Neorhizobium</taxon>
    </lineage>
</organism>